<evidence type="ECO:0000259" key="1">
    <source>
        <dbReference type="Pfam" id="PF01844"/>
    </source>
</evidence>
<proteinExistence type="predicted"/>
<dbReference type="Proteomes" id="UP000244932">
    <property type="component" value="Unassembled WGS sequence"/>
</dbReference>
<sequence length="307" mass="34930">MKPVLLCRPSWRATYRSLDEPFYTSQSYPLKHGVDMVALNMWPWPTGFMGHIPNRDQSIDIGNLGATSSADYIDGVLVIWCARPKNGSEMVIVGFYDDARVFRSPQEHPELTSELGHSANYQAQSRKAVLIPENERHFTIPSALTKGKVGMGQRNIFHGLNSSSNWYRSNLESRPIADALRQRIYDYVEDMDAHRLPDTAPHGTESRVAKKSISYEGRVDRRVILNERGYRCEACGWHVAEEHRERWASGLDVHHLLPYSALGEGEEREVDLKDFLVLCAPCHRAIHKQTDHSDTRLIANDPGRPNQ</sequence>
<feature type="domain" description="HNH" evidence="1">
    <location>
        <begin position="232"/>
        <end position="289"/>
    </location>
</feature>
<gene>
    <name evidence="2" type="ORF">POI8812_03062</name>
</gene>
<accession>A0A2R8AF85</accession>
<dbReference type="AlphaFoldDB" id="A0A2R8AF85"/>
<evidence type="ECO:0000313" key="3">
    <source>
        <dbReference type="Proteomes" id="UP000244932"/>
    </source>
</evidence>
<evidence type="ECO:0000313" key="2">
    <source>
        <dbReference type="EMBL" id="SPF30720.1"/>
    </source>
</evidence>
<reference evidence="2 3" key="1">
    <citation type="submission" date="2018-03" db="EMBL/GenBank/DDBJ databases">
        <authorList>
            <person name="Keele B.F."/>
        </authorList>
    </citation>
    <scope>NUCLEOTIDE SEQUENCE [LARGE SCALE GENOMIC DNA]</scope>
    <source>
        <strain evidence="2 3">CeCT 8812</strain>
    </source>
</reference>
<dbReference type="OrthoDB" id="9802640at2"/>
<dbReference type="EMBL" id="OMKW01000004">
    <property type="protein sequence ID" value="SPF30720.1"/>
    <property type="molecule type" value="Genomic_DNA"/>
</dbReference>
<dbReference type="RefSeq" id="WP_146186182.1">
    <property type="nucleotide sequence ID" value="NZ_OMKW01000004.1"/>
</dbReference>
<dbReference type="GO" id="GO:0004519">
    <property type="term" value="F:endonuclease activity"/>
    <property type="evidence" value="ECO:0007669"/>
    <property type="project" value="InterPro"/>
</dbReference>
<name>A0A2R8AF85_9RHOB</name>
<dbReference type="CDD" id="cd00085">
    <property type="entry name" value="HNHc"/>
    <property type="match status" value="1"/>
</dbReference>
<protein>
    <recommendedName>
        <fullName evidence="1">HNH domain-containing protein</fullName>
    </recommendedName>
</protein>
<dbReference type="InterPro" id="IPR002711">
    <property type="entry name" value="HNH"/>
</dbReference>
<dbReference type="InterPro" id="IPR003615">
    <property type="entry name" value="HNH_nuc"/>
</dbReference>
<keyword evidence="3" id="KW-1185">Reference proteome</keyword>
<dbReference type="Pfam" id="PF01844">
    <property type="entry name" value="HNH"/>
    <property type="match status" value="1"/>
</dbReference>
<dbReference type="GO" id="GO:0008270">
    <property type="term" value="F:zinc ion binding"/>
    <property type="evidence" value="ECO:0007669"/>
    <property type="project" value="InterPro"/>
</dbReference>
<dbReference type="GO" id="GO:0003676">
    <property type="term" value="F:nucleic acid binding"/>
    <property type="evidence" value="ECO:0007669"/>
    <property type="project" value="InterPro"/>
</dbReference>
<organism evidence="2 3">
    <name type="scientific">Pontivivens insulae</name>
    <dbReference type="NCBI Taxonomy" id="1639689"/>
    <lineage>
        <taxon>Bacteria</taxon>
        <taxon>Pseudomonadati</taxon>
        <taxon>Pseudomonadota</taxon>
        <taxon>Alphaproteobacteria</taxon>
        <taxon>Rhodobacterales</taxon>
        <taxon>Paracoccaceae</taxon>
        <taxon>Pontivivens</taxon>
    </lineage>
</organism>